<comment type="caution">
    <text evidence="1">The sequence shown here is derived from an EMBL/GenBank/DDBJ whole genome shotgun (WGS) entry which is preliminary data.</text>
</comment>
<dbReference type="Proteomes" id="UP001344888">
    <property type="component" value="Unassembled WGS sequence"/>
</dbReference>
<reference evidence="1 2" key="1">
    <citation type="submission" date="2023-03" db="EMBL/GenBank/DDBJ databases">
        <title>Bacillus Genome Sequencing.</title>
        <authorList>
            <person name="Dunlap C."/>
        </authorList>
    </citation>
    <scope>NUCLEOTIDE SEQUENCE [LARGE SCALE GENOMIC DNA]</scope>
    <source>
        <strain evidence="1 2">B-59205</strain>
    </source>
</reference>
<dbReference type="EMBL" id="JARSFG010000003">
    <property type="protein sequence ID" value="MEC1177300.1"/>
    <property type="molecule type" value="Genomic_DNA"/>
</dbReference>
<gene>
    <name evidence="1" type="ORF">P9B03_02290</name>
</gene>
<keyword evidence="2" id="KW-1185">Reference proteome</keyword>
<dbReference type="RefSeq" id="WP_326121599.1">
    <property type="nucleotide sequence ID" value="NZ_JARSFG010000003.1"/>
</dbReference>
<evidence type="ECO:0000313" key="2">
    <source>
        <dbReference type="Proteomes" id="UP001344888"/>
    </source>
</evidence>
<dbReference type="AlphaFoldDB" id="A0AAW9NIP7"/>
<name>A0AAW9NIP7_9BACL</name>
<sequence>MTSRANLNFPYNRATALTMLYLNNQDLSELTPAQLVEKYLEVLEEIEQEFKLNT</sequence>
<evidence type="ECO:0000313" key="1">
    <source>
        <dbReference type="EMBL" id="MEC1177300.1"/>
    </source>
</evidence>
<organism evidence="1 2">
    <name type="scientific">Metasolibacillus meyeri</name>
    <dbReference type="NCBI Taxonomy" id="1071052"/>
    <lineage>
        <taxon>Bacteria</taxon>
        <taxon>Bacillati</taxon>
        <taxon>Bacillota</taxon>
        <taxon>Bacilli</taxon>
        <taxon>Bacillales</taxon>
        <taxon>Caryophanaceae</taxon>
        <taxon>Metasolibacillus</taxon>
    </lineage>
</organism>
<proteinExistence type="predicted"/>
<protein>
    <submittedName>
        <fullName evidence="1">Uncharacterized protein</fullName>
    </submittedName>
</protein>
<accession>A0AAW9NIP7</accession>